<evidence type="ECO:0000256" key="6">
    <source>
        <dbReference type="SAM" id="MobiDB-lite"/>
    </source>
</evidence>
<proteinExistence type="predicted"/>
<dbReference type="Gene3D" id="3.30.40.10">
    <property type="entry name" value="Zinc/RING finger domain, C3HC4 (zinc finger)"/>
    <property type="match status" value="1"/>
</dbReference>
<dbReference type="Gene3D" id="3.90.70.10">
    <property type="entry name" value="Cysteine proteinases"/>
    <property type="match status" value="1"/>
</dbReference>
<evidence type="ECO:0000256" key="3">
    <source>
        <dbReference type="ARBA" id="ARBA00022786"/>
    </source>
</evidence>
<keyword evidence="9" id="KW-1185">Reference proteome</keyword>
<feature type="domain" description="UBP-type" evidence="7">
    <location>
        <begin position="17"/>
        <end position="132"/>
    </location>
</feature>
<dbReference type="InterPro" id="IPR038765">
    <property type="entry name" value="Papain-like_cys_pep_sf"/>
</dbReference>
<comment type="catalytic activity">
    <reaction evidence="1">
        <text>Thiol-dependent hydrolysis of ester, thioester, amide, peptide and isopeptide bonds formed by the C-terminal Gly of ubiquitin (a 76-residue protein attached to proteins as an intracellular targeting signal).</text>
        <dbReference type="EC" id="3.4.19.12"/>
    </reaction>
</comment>
<keyword evidence="5" id="KW-0862">Zinc</keyword>
<evidence type="ECO:0000256" key="4">
    <source>
        <dbReference type="ARBA" id="ARBA00022801"/>
    </source>
</evidence>
<dbReference type="AlphaFoldDB" id="A0A8C9FTB2"/>
<feature type="compositionally biased region" description="Basic and acidic residues" evidence="6">
    <location>
        <begin position="104"/>
        <end position="131"/>
    </location>
</feature>
<keyword evidence="4" id="KW-0378">Hydrolase</keyword>
<keyword evidence="5" id="KW-0479">Metal-binding</keyword>
<evidence type="ECO:0000256" key="5">
    <source>
        <dbReference type="PROSITE-ProRule" id="PRU00502"/>
    </source>
</evidence>
<sequence>LGRFVTKNSRALCFVEPVCKHIRKGLEQSQLKKALLNVEWHVCQDCKADNKAQEKSEEETDESPSIWLCLKCGHRVSLLLLISINIFHVVFKYCLSDRTEKQQENKDVGNKKVEKDSRNEQEKEVLLKESSHSSPSSEVTVKGLSNLGNTCFFNAVMQNLSQTPVLRELLKEAKMPDTTVKIESPELSMVYMFQPSLWICLFSSTKKQAKKQAKVGFDKYFIFTNEALKTWGKTSSFLLPQFRWRRGQLRISPQSNAQQKRLILCTALL</sequence>
<dbReference type="Ensembl" id="ENSPSTT00000021821.1">
    <property type="protein sequence ID" value="ENSPSTP00000020803.1"/>
    <property type="gene ID" value="ENSPSTG00000015115.1"/>
</dbReference>
<dbReference type="InterPro" id="IPR001607">
    <property type="entry name" value="Znf_UBP"/>
</dbReference>
<evidence type="ECO:0000259" key="7">
    <source>
        <dbReference type="PROSITE" id="PS50271"/>
    </source>
</evidence>
<dbReference type="EC" id="3.4.19.12" evidence="2"/>
<dbReference type="InterPro" id="IPR013083">
    <property type="entry name" value="Znf_RING/FYVE/PHD"/>
</dbReference>
<dbReference type="InterPro" id="IPR018200">
    <property type="entry name" value="USP_CS"/>
</dbReference>
<evidence type="ECO:0000313" key="9">
    <source>
        <dbReference type="Proteomes" id="UP000694428"/>
    </source>
</evidence>
<dbReference type="PROSITE" id="PS00972">
    <property type="entry name" value="USP_1"/>
    <property type="match status" value="1"/>
</dbReference>
<evidence type="ECO:0000256" key="1">
    <source>
        <dbReference type="ARBA" id="ARBA00000707"/>
    </source>
</evidence>
<reference evidence="8" key="2">
    <citation type="submission" date="2025-09" db="UniProtKB">
        <authorList>
            <consortium name="Ensembl"/>
        </authorList>
    </citation>
    <scope>IDENTIFICATION</scope>
</reference>
<dbReference type="Pfam" id="PF00443">
    <property type="entry name" value="UCH"/>
    <property type="match status" value="1"/>
</dbReference>
<dbReference type="PROSITE" id="PS50271">
    <property type="entry name" value="ZF_UBP"/>
    <property type="match status" value="1"/>
</dbReference>
<protein>
    <recommendedName>
        <fullName evidence="2">ubiquitinyl hydrolase 1</fullName>
        <ecNumber evidence="2">3.4.19.12</ecNumber>
    </recommendedName>
</protein>
<evidence type="ECO:0000313" key="8">
    <source>
        <dbReference type="Ensembl" id="ENSPSTP00000020803.1"/>
    </source>
</evidence>
<reference evidence="8" key="1">
    <citation type="submission" date="2025-08" db="UniProtKB">
        <authorList>
            <consortium name="Ensembl"/>
        </authorList>
    </citation>
    <scope>IDENTIFICATION</scope>
</reference>
<name>A0A8C9FTB2_PAVCR</name>
<keyword evidence="5" id="KW-0863">Zinc-finger</keyword>
<dbReference type="SUPFAM" id="SSF54001">
    <property type="entry name" value="Cysteine proteinases"/>
    <property type="match status" value="1"/>
</dbReference>
<dbReference type="PANTHER" id="PTHR21646:SF39">
    <property type="entry name" value="UBIQUITIN CARBOXYL-TERMINAL HYDROLASE 16"/>
    <property type="match status" value="1"/>
</dbReference>
<dbReference type="GO" id="GO:0008270">
    <property type="term" value="F:zinc ion binding"/>
    <property type="evidence" value="ECO:0007669"/>
    <property type="project" value="UniProtKB-KW"/>
</dbReference>
<organism evidence="8 9">
    <name type="scientific">Pavo cristatus</name>
    <name type="common">Indian peafowl</name>
    <name type="synonym">Blue peafowl</name>
    <dbReference type="NCBI Taxonomy" id="9049"/>
    <lineage>
        <taxon>Eukaryota</taxon>
        <taxon>Metazoa</taxon>
        <taxon>Chordata</taxon>
        <taxon>Craniata</taxon>
        <taxon>Vertebrata</taxon>
        <taxon>Euteleostomi</taxon>
        <taxon>Archelosauria</taxon>
        <taxon>Archosauria</taxon>
        <taxon>Dinosauria</taxon>
        <taxon>Saurischia</taxon>
        <taxon>Theropoda</taxon>
        <taxon>Coelurosauria</taxon>
        <taxon>Aves</taxon>
        <taxon>Neognathae</taxon>
        <taxon>Galloanserae</taxon>
        <taxon>Galliformes</taxon>
        <taxon>Phasianidae</taxon>
        <taxon>Phasianinae</taxon>
        <taxon>Pavo</taxon>
    </lineage>
</organism>
<dbReference type="GO" id="GO:0004843">
    <property type="term" value="F:cysteine-type deubiquitinase activity"/>
    <property type="evidence" value="ECO:0007669"/>
    <property type="project" value="UniProtKB-EC"/>
</dbReference>
<evidence type="ECO:0000256" key="2">
    <source>
        <dbReference type="ARBA" id="ARBA00012759"/>
    </source>
</evidence>
<dbReference type="GO" id="GO:0016579">
    <property type="term" value="P:protein deubiquitination"/>
    <property type="evidence" value="ECO:0007669"/>
    <property type="project" value="InterPro"/>
</dbReference>
<dbReference type="InterPro" id="IPR001394">
    <property type="entry name" value="Peptidase_C19_UCH"/>
</dbReference>
<feature type="region of interest" description="Disordered" evidence="6">
    <location>
        <begin position="104"/>
        <end position="139"/>
    </location>
</feature>
<dbReference type="PANTHER" id="PTHR21646">
    <property type="entry name" value="UBIQUITIN CARBOXYL-TERMINAL HYDROLASE"/>
    <property type="match status" value="1"/>
</dbReference>
<dbReference type="Proteomes" id="UP000694428">
    <property type="component" value="Unplaced"/>
</dbReference>
<dbReference type="InterPro" id="IPR050185">
    <property type="entry name" value="Ub_carboxyl-term_hydrolase"/>
</dbReference>
<accession>A0A8C9FTB2</accession>
<keyword evidence="3" id="KW-0833">Ubl conjugation pathway</keyword>